<evidence type="ECO:0000256" key="1">
    <source>
        <dbReference type="ARBA" id="ARBA00004141"/>
    </source>
</evidence>
<dbReference type="Gene3D" id="1.20.1080.10">
    <property type="entry name" value="Glycerol uptake facilitator protein"/>
    <property type="match status" value="1"/>
</dbReference>
<keyword evidence="4 7" id="KW-1133">Transmembrane helix</keyword>
<dbReference type="EMBL" id="LT960614">
    <property type="protein sequence ID" value="SON54979.1"/>
    <property type="molecule type" value="Genomic_DNA"/>
</dbReference>
<dbReference type="InterPro" id="IPR034294">
    <property type="entry name" value="Aquaporin_transptr"/>
</dbReference>
<evidence type="ECO:0000256" key="3">
    <source>
        <dbReference type="ARBA" id="ARBA00022692"/>
    </source>
</evidence>
<evidence type="ECO:0000313" key="9">
    <source>
        <dbReference type="Proteomes" id="UP000223606"/>
    </source>
</evidence>
<accession>A0A2C9D465</accession>
<keyword evidence="9" id="KW-1185">Reference proteome</keyword>
<dbReference type="PANTHER" id="PTHR45724">
    <property type="entry name" value="AQUAPORIN NIP2-1"/>
    <property type="match status" value="1"/>
</dbReference>
<evidence type="ECO:0000256" key="7">
    <source>
        <dbReference type="SAM" id="Phobius"/>
    </source>
</evidence>
<name>A0A2C9D465_9HYPH</name>
<dbReference type="PRINTS" id="PR00783">
    <property type="entry name" value="MINTRINSICP"/>
</dbReference>
<evidence type="ECO:0000256" key="5">
    <source>
        <dbReference type="ARBA" id="ARBA00023136"/>
    </source>
</evidence>
<evidence type="ECO:0000313" key="8">
    <source>
        <dbReference type="EMBL" id="SON54979.1"/>
    </source>
</evidence>
<proteinExistence type="inferred from homology"/>
<dbReference type="RefSeq" id="WP_099555553.1">
    <property type="nucleotide sequence ID" value="NZ_LT960614.1"/>
</dbReference>
<feature type="transmembrane region" description="Helical" evidence="7">
    <location>
        <begin position="51"/>
        <end position="78"/>
    </location>
</feature>
<comment type="subcellular location">
    <subcellularLocation>
        <location evidence="1">Membrane</location>
        <topology evidence="1">Multi-pass membrane protein</topology>
    </subcellularLocation>
</comment>
<feature type="transmembrane region" description="Helical" evidence="7">
    <location>
        <begin position="12"/>
        <end position="31"/>
    </location>
</feature>
<dbReference type="OrthoDB" id="9807293at2"/>
<organism evidence="8 9">
    <name type="scientific">Hartmannibacter diazotrophicus</name>
    <dbReference type="NCBI Taxonomy" id="1482074"/>
    <lineage>
        <taxon>Bacteria</taxon>
        <taxon>Pseudomonadati</taxon>
        <taxon>Pseudomonadota</taxon>
        <taxon>Alphaproteobacteria</taxon>
        <taxon>Hyphomicrobiales</taxon>
        <taxon>Pleomorphomonadaceae</taxon>
        <taxon>Hartmannibacter</taxon>
    </lineage>
</organism>
<dbReference type="GO" id="GO:0016020">
    <property type="term" value="C:membrane"/>
    <property type="evidence" value="ECO:0007669"/>
    <property type="project" value="UniProtKB-SubCell"/>
</dbReference>
<evidence type="ECO:0000256" key="2">
    <source>
        <dbReference type="ARBA" id="ARBA00022448"/>
    </source>
</evidence>
<dbReference type="PANTHER" id="PTHR45724:SF13">
    <property type="entry name" value="AQUAPORIN NIP1-1-RELATED"/>
    <property type="match status" value="1"/>
</dbReference>
<keyword evidence="2 6" id="KW-0813">Transport</keyword>
<dbReference type="Proteomes" id="UP000223606">
    <property type="component" value="Chromosome 1"/>
</dbReference>
<feature type="transmembrane region" description="Helical" evidence="7">
    <location>
        <begin position="126"/>
        <end position="145"/>
    </location>
</feature>
<feature type="transmembrane region" description="Helical" evidence="7">
    <location>
        <begin position="195"/>
        <end position="217"/>
    </location>
</feature>
<evidence type="ECO:0000256" key="4">
    <source>
        <dbReference type="ARBA" id="ARBA00022989"/>
    </source>
</evidence>
<dbReference type="SUPFAM" id="SSF81338">
    <property type="entry name" value="Aquaporin-like"/>
    <property type="match status" value="1"/>
</dbReference>
<dbReference type="KEGG" id="hdi:HDIA_1438"/>
<sequence>MAGIDLSRRLVAEALGTGLLVAAVVGSGIMAESLTGDTALALLANTIATGAILVVLISILGPISGAHFNPAVTLVFVLRKDLTAQDGAAYVLVQIIGGIAGTLAAHLMFALPVLQASEHVRSGGPQWFSEIVAAFGLVAVILSGIRFERTAVPWLVGLYITSAYWFTASTSFANPAVAIARAFTNTFSGIRPVDLPGFIVAQIIGAVLAFALMSWLLRIPSAGHIPIHPESSS</sequence>
<feature type="transmembrane region" description="Helical" evidence="7">
    <location>
        <begin position="157"/>
        <end position="183"/>
    </location>
</feature>
<dbReference type="InterPro" id="IPR023271">
    <property type="entry name" value="Aquaporin-like"/>
</dbReference>
<protein>
    <submittedName>
        <fullName evidence="8">Bacterial nodulin-like intrinsic protein</fullName>
    </submittedName>
</protein>
<feature type="transmembrane region" description="Helical" evidence="7">
    <location>
        <begin position="90"/>
        <end position="114"/>
    </location>
</feature>
<comment type="similarity">
    <text evidence="6">Belongs to the MIP/aquaporin (TC 1.A.8) family.</text>
</comment>
<dbReference type="AlphaFoldDB" id="A0A2C9D465"/>
<keyword evidence="5 7" id="KW-0472">Membrane</keyword>
<dbReference type="Pfam" id="PF00230">
    <property type="entry name" value="MIP"/>
    <property type="match status" value="1"/>
</dbReference>
<evidence type="ECO:0000256" key="6">
    <source>
        <dbReference type="RuleBase" id="RU000477"/>
    </source>
</evidence>
<dbReference type="InterPro" id="IPR000425">
    <property type="entry name" value="MIP"/>
</dbReference>
<gene>
    <name evidence="8" type="primary">aqpZ</name>
    <name evidence="8" type="ORF">HDIA_1438</name>
</gene>
<keyword evidence="3 6" id="KW-0812">Transmembrane</keyword>
<reference evidence="9" key="1">
    <citation type="submission" date="2017-09" db="EMBL/GenBank/DDBJ databases">
        <title>Genome sequence of Nannocystis excedens DSM 71.</title>
        <authorList>
            <person name="Blom J."/>
        </authorList>
    </citation>
    <scope>NUCLEOTIDE SEQUENCE [LARGE SCALE GENOMIC DNA]</scope>
    <source>
        <strain evidence="9">type strain: E19</strain>
    </source>
</reference>
<dbReference type="GO" id="GO:0015267">
    <property type="term" value="F:channel activity"/>
    <property type="evidence" value="ECO:0007669"/>
    <property type="project" value="InterPro"/>
</dbReference>